<evidence type="ECO:0000256" key="2">
    <source>
        <dbReference type="SAM" id="Phobius"/>
    </source>
</evidence>
<dbReference type="PANTHER" id="PTHR48081:SF33">
    <property type="entry name" value="KYNURENINE FORMAMIDASE"/>
    <property type="match status" value="1"/>
</dbReference>
<dbReference type="EMBL" id="UINC01063730">
    <property type="protein sequence ID" value="SVB91667.1"/>
    <property type="molecule type" value="Genomic_DNA"/>
</dbReference>
<reference evidence="4" key="1">
    <citation type="submission" date="2018-05" db="EMBL/GenBank/DDBJ databases">
        <authorList>
            <person name="Lanie J.A."/>
            <person name="Ng W.-L."/>
            <person name="Kazmierczak K.M."/>
            <person name="Andrzejewski T.M."/>
            <person name="Davidsen T.M."/>
            <person name="Wayne K.J."/>
            <person name="Tettelin H."/>
            <person name="Glass J.I."/>
            <person name="Rusch D."/>
            <person name="Podicherti R."/>
            <person name="Tsui H.-C.T."/>
            <person name="Winkler M.E."/>
        </authorList>
    </citation>
    <scope>NUCLEOTIDE SEQUENCE</scope>
</reference>
<keyword evidence="1" id="KW-0378">Hydrolase</keyword>
<evidence type="ECO:0000259" key="3">
    <source>
        <dbReference type="Pfam" id="PF20434"/>
    </source>
</evidence>
<dbReference type="PANTHER" id="PTHR48081">
    <property type="entry name" value="AB HYDROLASE SUPERFAMILY PROTEIN C4A8.06C"/>
    <property type="match status" value="1"/>
</dbReference>
<accession>A0A382HXJ4</accession>
<organism evidence="4">
    <name type="scientific">marine metagenome</name>
    <dbReference type="NCBI Taxonomy" id="408172"/>
    <lineage>
        <taxon>unclassified sequences</taxon>
        <taxon>metagenomes</taxon>
        <taxon>ecological metagenomes</taxon>
    </lineage>
</organism>
<dbReference type="AlphaFoldDB" id="A0A382HXJ4"/>
<dbReference type="SUPFAM" id="SSF53474">
    <property type="entry name" value="alpha/beta-Hydrolases"/>
    <property type="match status" value="1"/>
</dbReference>
<feature type="transmembrane region" description="Helical" evidence="2">
    <location>
        <begin position="6"/>
        <end position="24"/>
    </location>
</feature>
<evidence type="ECO:0000313" key="4">
    <source>
        <dbReference type="EMBL" id="SVB91667.1"/>
    </source>
</evidence>
<sequence length="318" mass="35927">MVTIFFLVWTLGSVLLTLNVFKPLADRRHSSFPAILLSYVTGWLIGDLLPQWILLNVGILLLFSFSDIFSHPIGWGGLIVHLTGWCALTLRLWIIFNSPQRLDKKMEQQLGNSWNNAAANFNPPESIQDINWHSWFNPNIVFDDPRIEIIHDQEFHQENDLKLKLDIYRPRGSKKNLPAILQIHGGAWISGSKRQAALLMSHMAAQGWVCFSVVHRFSPEIVFPEHLIDIKRALHWIKKNAGEYGVDPDFVVATGGSAGGHLASLMALTQNRPEFQPGFEKADTGIQGCISLYGVYEFSEPFNDETLYPAKAKLLKIV</sequence>
<evidence type="ECO:0000256" key="1">
    <source>
        <dbReference type="ARBA" id="ARBA00022801"/>
    </source>
</evidence>
<dbReference type="GO" id="GO:0016787">
    <property type="term" value="F:hydrolase activity"/>
    <property type="evidence" value="ECO:0007669"/>
    <property type="project" value="UniProtKB-KW"/>
</dbReference>
<dbReference type="InterPro" id="IPR049492">
    <property type="entry name" value="BD-FAE-like_dom"/>
</dbReference>
<dbReference type="Gene3D" id="3.40.50.1820">
    <property type="entry name" value="alpha/beta hydrolase"/>
    <property type="match status" value="1"/>
</dbReference>
<feature type="domain" description="BD-FAE-like" evidence="3">
    <location>
        <begin position="165"/>
        <end position="303"/>
    </location>
</feature>
<keyword evidence="2" id="KW-0812">Transmembrane</keyword>
<dbReference type="InterPro" id="IPR050300">
    <property type="entry name" value="GDXG_lipolytic_enzyme"/>
</dbReference>
<dbReference type="Pfam" id="PF20434">
    <property type="entry name" value="BD-FAE"/>
    <property type="match status" value="1"/>
</dbReference>
<dbReference type="InterPro" id="IPR029058">
    <property type="entry name" value="AB_hydrolase_fold"/>
</dbReference>
<gene>
    <name evidence="4" type="ORF">METZ01_LOCUS244521</name>
</gene>
<name>A0A382HXJ4_9ZZZZ</name>
<feature type="non-terminal residue" evidence="4">
    <location>
        <position position="318"/>
    </location>
</feature>
<proteinExistence type="predicted"/>
<feature type="transmembrane region" description="Helical" evidence="2">
    <location>
        <begin position="75"/>
        <end position="96"/>
    </location>
</feature>
<keyword evidence="2" id="KW-1133">Transmembrane helix</keyword>
<feature type="transmembrane region" description="Helical" evidence="2">
    <location>
        <begin position="36"/>
        <end position="63"/>
    </location>
</feature>
<protein>
    <recommendedName>
        <fullName evidence="3">BD-FAE-like domain-containing protein</fullName>
    </recommendedName>
</protein>
<keyword evidence="2" id="KW-0472">Membrane</keyword>